<accession>A0A974NES4</accession>
<evidence type="ECO:0000256" key="3">
    <source>
        <dbReference type="PROSITE-ProRule" id="PRU00339"/>
    </source>
</evidence>
<reference evidence="4 5" key="1">
    <citation type="submission" date="2021-01" db="EMBL/GenBank/DDBJ databases">
        <title>Entomomonas sp. F2A isolated from a house cricket (Acheta domesticus).</title>
        <authorList>
            <person name="Spergser J."/>
            <person name="Busse H.-J."/>
        </authorList>
    </citation>
    <scope>NUCLEOTIDE SEQUENCE [LARGE SCALE GENOMIC DNA]</scope>
    <source>
        <strain evidence="4 5">F2A</strain>
    </source>
</reference>
<dbReference type="InterPro" id="IPR011990">
    <property type="entry name" value="TPR-like_helical_dom_sf"/>
</dbReference>
<dbReference type="KEGG" id="eaz:JHT90_13815"/>
<protein>
    <submittedName>
        <fullName evidence="4">Tetratricopeptide repeat protein</fullName>
    </submittedName>
</protein>
<dbReference type="EMBL" id="CP067393">
    <property type="protein sequence ID" value="QQP85436.1"/>
    <property type="molecule type" value="Genomic_DNA"/>
</dbReference>
<dbReference type="RefSeq" id="WP_201092041.1">
    <property type="nucleotide sequence ID" value="NZ_CP067393.1"/>
</dbReference>
<dbReference type="AlphaFoldDB" id="A0A974NES4"/>
<dbReference type="PANTHER" id="PTHR45586">
    <property type="entry name" value="TPR REPEAT-CONTAINING PROTEIN PA4667"/>
    <property type="match status" value="1"/>
</dbReference>
<evidence type="ECO:0000313" key="4">
    <source>
        <dbReference type="EMBL" id="QQP85436.1"/>
    </source>
</evidence>
<dbReference type="SMART" id="SM00028">
    <property type="entry name" value="TPR"/>
    <property type="match status" value="6"/>
</dbReference>
<sequence>MNKFFLLFCVSVTLLSGCHLFENKQGNNTVQPITDVPPKEKPIIKPFTKDSLSALLVAEFAERRGQFDLALENYVNQAQQTNDPKVAERAYQMASYLDNSQQQLKMALLWVTIEPNNIDANRVAAIELTKNERGLEATPYFEKVLANTEQLDFLDLTNSNLTQKARQEVLVSIDQLAIKHPNNTQLTYTKAILLAENGAAEEALTTLQKLPTVQQKKNNVVLLKVFLLQSVGKPDEALALLDKEVKNRPENKKLRLSFAHRLISQGKLPEAKQQFLTLSKQYPEDEELRFALVLICMENQQWDEAISYLQTMLNNGINSDAVYYYLATAYNEKGDKEQALANYKQVTGGENYLAAIANTAKILFEHNQISEAQQLLATTRKNQPDLVIPLYLFEIEELQKLNKLPQAWQIINQAIQADPKNTSLLYSRALLAEQSNNLPRAEKDLRYIIKLEPNNDTAINALGYILTDRTTRYQEALVLIERALQLNPENPAALDSLGWVKYKLGDLEAAKKYLQQAYGSYPDPDIAAHLGEVLWKKGEQQQAKDLWSEALKDNPTNKTLQKTIKRLTGAEEL</sequence>
<gene>
    <name evidence="4" type="ORF">JHT90_13815</name>
</gene>
<name>A0A974NES4_9GAMM</name>
<dbReference type="PROSITE" id="PS51257">
    <property type="entry name" value="PROKAR_LIPOPROTEIN"/>
    <property type="match status" value="1"/>
</dbReference>
<keyword evidence="1" id="KW-0677">Repeat</keyword>
<proteinExistence type="predicted"/>
<evidence type="ECO:0000256" key="1">
    <source>
        <dbReference type="ARBA" id="ARBA00022737"/>
    </source>
</evidence>
<dbReference type="InterPro" id="IPR051012">
    <property type="entry name" value="CellSynth/LPSAsmb/PSIAsmb"/>
</dbReference>
<dbReference type="SUPFAM" id="SSF48452">
    <property type="entry name" value="TPR-like"/>
    <property type="match status" value="3"/>
</dbReference>
<dbReference type="InterPro" id="IPR019734">
    <property type="entry name" value="TPR_rpt"/>
</dbReference>
<dbReference type="Gene3D" id="1.25.40.10">
    <property type="entry name" value="Tetratricopeptide repeat domain"/>
    <property type="match status" value="2"/>
</dbReference>
<keyword evidence="2 3" id="KW-0802">TPR repeat</keyword>
<keyword evidence="5" id="KW-1185">Reference proteome</keyword>
<dbReference type="Proteomes" id="UP000595278">
    <property type="component" value="Chromosome"/>
</dbReference>
<dbReference type="PANTHER" id="PTHR45586:SF1">
    <property type="entry name" value="LIPOPOLYSACCHARIDE ASSEMBLY PROTEIN B"/>
    <property type="match status" value="1"/>
</dbReference>
<evidence type="ECO:0000313" key="5">
    <source>
        <dbReference type="Proteomes" id="UP000595278"/>
    </source>
</evidence>
<evidence type="ECO:0000256" key="2">
    <source>
        <dbReference type="ARBA" id="ARBA00022803"/>
    </source>
</evidence>
<dbReference type="PROSITE" id="PS50005">
    <property type="entry name" value="TPR"/>
    <property type="match status" value="1"/>
</dbReference>
<feature type="repeat" description="TPR" evidence="3">
    <location>
        <begin position="524"/>
        <end position="557"/>
    </location>
</feature>
<dbReference type="Pfam" id="PF14559">
    <property type="entry name" value="TPR_19"/>
    <property type="match status" value="2"/>
</dbReference>
<dbReference type="Pfam" id="PF13174">
    <property type="entry name" value="TPR_6"/>
    <property type="match status" value="1"/>
</dbReference>
<organism evidence="4 5">
    <name type="scientific">Entomomonas asaccharolytica</name>
    <dbReference type="NCBI Taxonomy" id="2785331"/>
    <lineage>
        <taxon>Bacteria</taxon>
        <taxon>Pseudomonadati</taxon>
        <taxon>Pseudomonadota</taxon>
        <taxon>Gammaproteobacteria</taxon>
        <taxon>Pseudomonadales</taxon>
        <taxon>Pseudomonadaceae</taxon>
        <taxon>Entomomonas</taxon>
    </lineage>
</organism>